<comment type="caution">
    <text evidence="5">The sequence shown here is derived from an EMBL/GenBank/DDBJ whole genome shotgun (WGS) entry which is preliminary data.</text>
</comment>
<dbReference type="EMBL" id="AYXG01000241">
    <property type="protein sequence ID" value="EWC58385.1"/>
    <property type="molecule type" value="Genomic_DNA"/>
</dbReference>
<feature type="domain" description="Nudix hydrolase" evidence="4">
    <location>
        <begin position="11"/>
        <end position="143"/>
    </location>
</feature>
<evidence type="ECO:0000256" key="1">
    <source>
        <dbReference type="ARBA" id="ARBA00005582"/>
    </source>
</evidence>
<keyword evidence="6" id="KW-1185">Reference proteome</keyword>
<proteinExistence type="inferred from homology"/>
<dbReference type="Gene3D" id="3.90.79.10">
    <property type="entry name" value="Nucleoside Triphosphate Pyrophosphohydrolase"/>
    <property type="match status" value="1"/>
</dbReference>
<evidence type="ECO:0000256" key="2">
    <source>
        <dbReference type="ARBA" id="ARBA00022801"/>
    </source>
</evidence>
<dbReference type="CDD" id="cd03673">
    <property type="entry name" value="NUDIX_Ap6A_hydrolase"/>
    <property type="match status" value="1"/>
</dbReference>
<organism evidence="5 6">
    <name type="scientific">Actinokineospora spheciospongiae</name>
    <dbReference type="NCBI Taxonomy" id="909613"/>
    <lineage>
        <taxon>Bacteria</taxon>
        <taxon>Bacillati</taxon>
        <taxon>Actinomycetota</taxon>
        <taxon>Actinomycetes</taxon>
        <taxon>Pseudonocardiales</taxon>
        <taxon>Pseudonocardiaceae</taxon>
        <taxon>Actinokineospora</taxon>
    </lineage>
</organism>
<reference evidence="5 6" key="1">
    <citation type="journal article" date="2014" name="Genome Announc.">
        <title>Draft Genome Sequence of the Antitrypanosomally Active Sponge-Associated Bacterium Actinokineospora sp. Strain EG49.</title>
        <authorList>
            <person name="Harjes J."/>
            <person name="Ryu T."/>
            <person name="Abdelmohsen U.R."/>
            <person name="Moitinho-Silva L."/>
            <person name="Horn H."/>
            <person name="Ravasi T."/>
            <person name="Hentschel U."/>
        </authorList>
    </citation>
    <scope>NUCLEOTIDE SEQUENCE [LARGE SCALE GENOMIC DNA]</scope>
    <source>
        <strain evidence="5 6">EG49</strain>
    </source>
</reference>
<dbReference type="PROSITE" id="PS51462">
    <property type="entry name" value="NUDIX"/>
    <property type="match status" value="1"/>
</dbReference>
<protein>
    <submittedName>
        <fullName evidence="5">MutT/nudix family protein</fullName>
    </submittedName>
</protein>
<dbReference type="PATRIC" id="fig|909613.9.peg.6274"/>
<dbReference type="GO" id="GO:0016787">
    <property type="term" value="F:hydrolase activity"/>
    <property type="evidence" value="ECO:0007669"/>
    <property type="project" value="UniProtKB-KW"/>
</dbReference>
<accession>W7IC78</accession>
<dbReference type="AlphaFoldDB" id="W7IC78"/>
<dbReference type="PANTHER" id="PTHR43736">
    <property type="entry name" value="ADP-RIBOSE PYROPHOSPHATASE"/>
    <property type="match status" value="1"/>
</dbReference>
<dbReference type="InterPro" id="IPR020476">
    <property type="entry name" value="Nudix_hydrolase"/>
</dbReference>
<dbReference type="SUPFAM" id="SSF55811">
    <property type="entry name" value="Nudix"/>
    <property type="match status" value="1"/>
</dbReference>
<dbReference type="InterPro" id="IPR000086">
    <property type="entry name" value="NUDIX_hydrolase_dom"/>
</dbReference>
<evidence type="ECO:0000256" key="3">
    <source>
        <dbReference type="RuleBase" id="RU003476"/>
    </source>
</evidence>
<dbReference type="Proteomes" id="UP000019277">
    <property type="component" value="Unassembled WGS sequence"/>
</dbReference>
<dbReference type="Pfam" id="PF00293">
    <property type="entry name" value="NUDIX"/>
    <property type="match status" value="1"/>
</dbReference>
<sequence>MRRRGRKLTTVDETSAGGLVIDRSTFRVALIGRLDRRGRLLWSLPKGHIEAGETPEQTAVREVAEETGIDGEVVRPLGTIDYWFVADGTRRIHKTVHHFLLVAHSFELSDEDVEVTEVAWVDFDELDARLAYADERRLVRKARQLLSEHPLSPDPVESDLPEVGRA</sequence>
<dbReference type="eggNOG" id="COG1051">
    <property type="taxonomic scope" value="Bacteria"/>
</dbReference>
<name>W7IC78_9PSEU</name>
<evidence type="ECO:0000313" key="5">
    <source>
        <dbReference type="EMBL" id="EWC58385.1"/>
    </source>
</evidence>
<dbReference type="InterPro" id="IPR015797">
    <property type="entry name" value="NUDIX_hydrolase-like_dom_sf"/>
</dbReference>
<evidence type="ECO:0000313" key="6">
    <source>
        <dbReference type="Proteomes" id="UP000019277"/>
    </source>
</evidence>
<dbReference type="InterPro" id="IPR020084">
    <property type="entry name" value="NUDIX_hydrolase_CS"/>
</dbReference>
<gene>
    <name evidence="5" type="ORF">UO65_6277</name>
</gene>
<evidence type="ECO:0000259" key="4">
    <source>
        <dbReference type="PROSITE" id="PS51462"/>
    </source>
</evidence>
<dbReference type="PRINTS" id="PR00502">
    <property type="entry name" value="NUDIXFAMILY"/>
</dbReference>
<keyword evidence="2 3" id="KW-0378">Hydrolase</keyword>
<comment type="similarity">
    <text evidence="1 3">Belongs to the Nudix hydrolase family.</text>
</comment>
<dbReference type="STRING" id="909613.UO65_6277"/>
<dbReference type="PROSITE" id="PS00893">
    <property type="entry name" value="NUDIX_BOX"/>
    <property type="match status" value="1"/>
</dbReference>
<dbReference type="PANTHER" id="PTHR43736:SF1">
    <property type="entry name" value="DIHYDRONEOPTERIN TRIPHOSPHATE DIPHOSPHATASE"/>
    <property type="match status" value="1"/>
</dbReference>